<dbReference type="InParanoid" id="A0A1X7UPG3"/>
<dbReference type="Gene3D" id="1.20.120.1200">
    <property type="entry name" value="NADH-ubiquinone/plastoquinone oxidoreductase chain 6, subunit NuoJ"/>
    <property type="match status" value="1"/>
</dbReference>
<feature type="transmembrane region" description="Helical" evidence="3">
    <location>
        <begin position="39"/>
        <end position="57"/>
    </location>
</feature>
<evidence type="ECO:0000256" key="3">
    <source>
        <dbReference type="SAM" id="Phobius"/>
    </source>
</evidence>
<organism evidence="4">
    <name type="scientific">Amphimedon queenslandica</name>
    <name type="common">Sponge</name>
    <dbReference type="NCBI Taxonomy" id="400682"/>
    <lineage>
        <taxon>Eukaryota</taxon>
        <taxon>Metazoa</taxon>
        <taxon>Porifera</taxon>
        <taxon>Demospongiae</taxon>
        <taxon>Heteroscleromorpha</taxon>
        <taxon>Haplosclerida</taxon>
        <taxon>Niphatidae</taxon>
        <taxon>Amphimedon</taxon>
    </lineage>
</organism>
<dbReference type="OrthoDB" id="5975253at2759"/>
<dbReference type="InterPro" id="IPR042106">
    <property type="entry name" value="Nuo/plastoQ_OxRdtase_6_NuoJ"/>
</dbReference>
<evidence type="ECO:0000256" key="1">
    <source>
        <dbReference type="ARBA" id="ARBA00021095"/>
    </source>
</evidence>
<dbReference type="PANTHER" id="PTHR33269">
    <property type="entry name" value="NADH-UBIQUINONE OXIDOREDUCTASE CHAIN 6"/>
    <property type="match status" value="1"/>
</dbReference>
<dbReference type="AlphaFoldDB" id="A0A1X7UPG3"/>
<evidence type="ECO:0000256" key="2">
    <source>
        <dbReference type="ARBA" id="ARBA00031019"/>
    </source>
</evidence>
<reference evidence="4" key="1">
    <citation type="submission" date="2017-05" db="UniProtKB">
        <authorList>
            <consortium name="EnsemblMetazoa"/>
        </authorList>
    </citation>
    <scope>IDENTIFICATION</scope>
</reference>
<accession>A0A1X7UPG3</accession>
<keyword evidence="3" id="KW-1133">Transmembrane helix</keyword>
<evidence type="ECO:0000313" key="4">
    <source>
        <dbReference type="EnsemblMetazoa" id="Aqu2.1.29302_001"/>
    </source>
</evidence>
<dbReference type="PANTHER" id="PTHR33269:SF17">
    <property type="entry name" value="NADH-UBIQUINONE OXIDOREDUCTASE CHAIN 6"/>
    <property type="match status" value="1"/>
</dbReference>
<dbReference type="STRING" id="400682.A0A1X7UPG3"/>
<dbReference type="InterPro" id="IPR001457">
    <property type="entry name" value="NADH_UbQ/plastoQ_OxRdtase_su6"/>
</dbReference>
<keyword evidence="3" id="KW-0812">Transmembrane</keyword>
<proteinExistence type="predicted"/>
<name>A0A1X7UPG3_AMPQE</name>
<sequence>MVILALRPVYAVLWLISAFLSVSAVFIILGLVYMGFIMIIVYVGAIAILFLFVMMMLDQGKEEARTPIVNLIPMGMIVGIACLWVAAAGGDG</sequence>
<feature type="transmembrane region" description="Helical" evidence="3">
    <location>
        <begin position="69"/>
        <end position="87"/>
    </location>
</feature>
<feature type="transmembrane region" description="Helical" evidence="3">
    <location>
        <begin position="12"/>
        <end position="33"/>
    </location>
</feature>
<dbReference type="GO" id="GO:0008137">
    <property type="term" value="F:NADH dehydrogenase (ubiquinone) activity"/>
    <property type="evidence" value="ECO:0007669"/>
    <property type="project" value="InterPro"/>
</dbReference>
<keyword evidence="3" id="KW-0472">Membrane</keyword>
<protein>
    <recommendedName>
        <fullName evidence="1">NADH-ubiquinone oxidoreductase chain 6</fullName>
    </recommendedName>
    <alternativeName>
        <fullName evidence="2">NADH dehydrogenase subunit 6</fullName>
    </alternativeName>
</protein>
<dbReference type="EnsemblMetazoa" id="Aqu2.1.29302_001">
    <property type="protein sequence ID" value="Aqu2.1.29302_001"/>
    <property type="gene ID" value="Aqu2.1.29302"/>
</dbReference>
<dbReference type="Pfam" id="PF00499">
    <property type="entry name" value="Oxidored_q3"/>
    <property type="match status" value="1"/>
</dbReference>